<dbReference type="PANTHER" id="PTHR33710">
    <property type="entry name" value="BNAC02G09200D PROTEIN"/>
    <property type="match status" value="1"/>
</dbReference>
<accession>A0AAN9E822</accession>
<dbReference type="PANTHER" id="PTHR33710:SF81">
    <property type="entry name" value="ENDONUCLEASE_EXONUCLEASE_PHOSPHATASE DOMAIN-CONTAINING PROTEIN"/>
    <property type="match status" value="1"/>
</dbReference>
<keyword evidence="2" id="KW-1185">Reference proteome</keyword>
<evidence type="ECO:0000313" key="1">
    <source>
        <dbReference type="EMBL" id="KAK7250900.1"/>
    </source>
</evidence>
<reference evidence="1 2" key="1">
    <citation type="submission" date="2024-01" db="EMBL/GenBank/DDBJ databases">
        <title>The genomes of 5 underutilized Papilionoideae crops provide insights into root nodulation and disease resistanc.</title>
        <authorList>
            <person name="Yuan L."/>
        </authorList>
    </citation>
    <scope>NUCLEOTIDE SEQUENCE [LARGE SCALE GENOMIC DNA]</scope>
    <source>
        <strain evidence="1">ZHUSHIDOU_FW_LH</strain>
        <tissue evidence="1">Leaf</tissue>
    </source>
</reference>
<sequence>MDLCQLKQSLAGPWLLSGDFNCCMEANEKLGGNDLDWEAVNDFRHCVSLCELQDMKYRGCFYTWDNKQYEGDRIWCKLDRTLVNADWISKWPILETEFLTSNVSDHSPALIRSDAQLHRSIGNFKFLNLCSYSNVFKEEVEKI</sequence>
<evidence type="ECO:0000313" key="2">
    <source>
        <dbReference type="Proteomes" id="UP001372338"/>
    </source>
</evidence>
<dbReference type="Gene3D" id="3.60.10.10">
    <property type="entry name" value="Endonuclease/exonuclease/phosphatase"/>
    <property type="match status" value="1"/>
</dbReference>
<dbReference type="Proteomes" id="UP001372338">
    <property type="component" value="Unassembled WGS sequence"/>
</dbReference>
<dbReference type="SUPFAM" id="SSF56219">
    <property type="entry name" value="DNase I-like"/>
    <property type="match status" value="1"/>
</dbReference>
<proteinExistence type="predicted"/>
<dbReference type="EMBL" id="JAYWIO010000007">
    <property type="protein sequence ID" value="KAK7250900.1"/>
    <property type="molecule type" value="Genomic_DNA"/>
</dbReference>
<organism evidence="1 2">
    <name type="scientific">Crotalaria pallida</name>
    <name type="common">Smooth rattlebox</name>
    <name type="synonym">Crotalaria striata</name>
    <dbReference type="NCBI Taxonomy" id="3830"/>
    <lineage>
        <taxon>Eukaryota</taxon>
        <taxon>Viridiplantae</taxon>
        <taxon>Streptophyta</taxon>
        <taxon>Embryophyta</taxon>
        <taxon>Tracheophyta</taxon>
        <taxon>Spermatophyta</taxon>
        <taxon>Magnoliopsida</taxon>
        <taxon>eudicotyledons</taxon>
        <taxon>Gunneridae</taxon>
        <taxon>Pentapetalae</taxon>
        <taxon>rosids</taxon>
        <taxon>fabids</taxon>
        <taxon>Fabales</taxon>
        <taxon>Fabaceae</taxon>
        <taxon>Papilionoideae</taxon>
        <taxon>50 kb inversion clade</taxon>
        <taxon>genistoids sensu lato</taxon>
        <taxon>core genistoids</taxon>
        <taxon>Crotalarieae</taxon>
        <taxon>Crotalaria</taxon>
    </lineage>
</organism>
<dbReference type="AlphaFoldDB" id="A0AAN9E822"/>
<comment type="caution">
    <text evidence="1">The sequence shown here is derived from an EMBL/GenBank/DDBJ whole genome shotgun (WGS) entry which is preliminary data.</text>
</comment>
<name>A0AAN9E822_CROPI</name>
<dbReference type="InterPro" id="IPR036691">
    <property type="entry name" value="Endo/exonu/phosph_ase_sf"/>
</dbReference>
<protein>
    <submittedName>
        <fullName evidence="1">Uncharacterized protein</fullName>
    </submittedName>
</protein>
<gene>
    <name evidence="1" type="ORF">RIF29_33662</name>
</gene>